<dbReference type="EMBL" id="FQZK01000050">
    <property type="protein sequence ID" value="SHK96693.1"/>
    <property type="molecule type" value="Genomic_DNA"/>
</dbReference>
<dbReference type="Pfam" id="PF13576">
    <property type="entry name" value="Pentapeptide_3"/>
    <property type="match status" value="1"/>
</dbReference>
<evidence type="ECO:0000313" key="2">
    <source>
        <dbReference type="EMBL" id="SHK96693.1"/>
    </source>
</evidence>
<evidence type="ECO:0000256" key="1">
    <source>
        <dbReference type="SAM" id="MobiDB-lite"/>
    </source>
</evidence>
<keyword evidence="3" id="KW-1185">Reference proteome</keyword>
<name>A0A1M6WSH7_9ACTN</name>
<feature type="compositionally biased region" description="Pro residues" evidence="1">
    <location>
        <begin position="109"/>
        <end position="120"/>
    </location>
</feature>
<evidence type="ECO:0000313" key="3">
    <source>
        <dbReference type="Proteomes" id="UP000184452"/>
    </source>
</evidence>
<gene>
    <name evidence="2" type="ORF">SAMN05421803_1501</name>
</gene>
<feature type="region of interest" description="Disordered" evidence="1">
    <location>
        <begin position="103"/>
        <end position="126"/>
    </location>
</feature>
<protein>
    <submittedName>
        <fullName evidence="2">Pentapeptide repeat-containing protein</fullName>
    </submittedName>
</protein>
<dbReference type="AlphaFoldDB" id="A0A1M6WSH7"/>
<accession>A0A1M6WSH7</accession>
<feature type="non-terminal residue" evidence="2">
    <location>
        <position position="1"/>
    </location>
</feature>
<dbReference type="InterPro" id="IPR001646">
    <property type="entry name" value="5peptide_repeat"/>
</dbReference>
<reference evidence="2 3" key="1">
    <citation type="submission" date="2016-11" db="EMBL/GenBank/DDBJ databases">
        <authorList>
            <person name="Jaros S."/>
            <person name="Januszkiewicz K."/>
            <person name="Wedrychowicz H."/>
        </authorList>
    </citation>
    <scope>NUCLEOTIDE SEQUENCE [LARGE SCALE GENOMIC DNA]</scope>
    <source>
        <strain evidence="2 3">CGMCC 4.5723</strain>
    </source>
</reference>
<dbReference type="Proteomes" id="UP000184452">
    <property type="component" value="Unassembled WGS sequence"/>
</dbReference>
<organism evidence="2 3">
    <name type="scientific">Nocardiopsis flavescens</name>
    <dbReference type="NCBI Taxonomy" id="758803"/>
    <lineage>
        <taxon>Bacteria</taxon>
        <taxon>Bacillati</taxon>
        <taxon>Actinomycetota</taxon>
        <taxon>Actinomycetes</taxon>
        <taxon>Streptosporangiales</taxon>
        <taxon>Nocardiopsidaceae</taxon>
        <taxon>Nocardiopsis</taxon>
    </lineage>
</organism>
<proteinExistence type="predicted"/>
<dbReference type="RefSeq" id="WP_178378710.1">
    <property type="nucleotide sequence ID" value="NZ_FQZK01000050.1"/>
</dbReference>
<sequence>ATFTDNAYFGYATFTGVTSFQGTTFTGNAYFPDAAFDSRADFRDATFTGDADFSGVAFQRTADFAGDGTARGAAKGACPRGLLAAAKASEGTVLLPRWWTHPRRVRLKNPPPGTDTPAPPEQDEEP</sequence>